<evidence type="ECO:0008006" key="4">
    <source>
        <dbReference type="Google" id="ProtNLM"/>
    </source>
</evidence>
<feature type="chain" id="PRO_5016252268" description="Secreted protein" evidence="1">
    <location>
        <begin position="30"/>
        <end position="390"/>
    </location>
</feature>
<gene>
    <name evidence="2" type="ORF">BA062_23100</name>
</gene>
<dbReference type="Proteomes" id="UP000247892">
    <property type="component" value="Unassembled WGS sequence"/>
</dbReference>
<sequence>MRSRGPLCALSALSLVAAVSVVSAPAASAAPVTLTASDFRLAEGAYNAVIAKLDDALPNASLPAVLDSANRTGTTSGCDPSATGQVAAFCWQSGDNGTADWYPQGISTTADAYGSGTYEGRTALFVSWYYNGSGTNKGVRVSFVDYATPSAPKYRHVLLVEPYTNSAGLPDFRPVTVHAGGIFTYGHYLYSADTWGGFRAFDLRHLWKVSTGDESKIGRQSDGSYHAFNYAYVLPQAQKFTASTTNGVARLRYSAASLDRTSSPDSVVVPEYNADGTGSRVVRFPIDYTDRKFKESADGYTHATEAYRTDIASMQGATAINGEFLVSASAGSGSRGSVYTFTASSGPAKHSGAQPIGPEDLSYRGPQQQLWGLTEYPGKRYVYAMKPSAF</sequence>
<comment type="caution">
    <text evidence="2">The sequence shown here is derived from an EMBL/GenBank/DDBJ whole genome shotgun (WGS) entry which is preliminary data.</text>
</comment>
<evidence type="ECO:0000256" key="1">
    <source>
        <dbReference type="SAM" id="SignalP"/>
    </source>
</evidence>
<evidence type="ECO:0000313" key="2">
    <source>
        <dbReference type="EMBL" id="PXY28882.1"/>
    </source>
</evidence>
<name>A0A318LHN3_9PSEU</name>
<protein>
    <recommendedName>
        <fullName evidence="4">Secreted protein</fullName>
    </recommendedName>
</protein>
<dbReference type="OrthoDB" id="618894at2"/>
<accession>A0A318LHN3</accession>
<feature type="signal peptide" evidence="1">
    <location>
        <begin position="1"/>
        <end position="29"/>
    </location>
</feature>
<dbReference type="AlphaFoldDB" id="A0A318LHN3"/>
<reference evidence="2 3" key="1">
    <citation type="submission" date="2016-07" db="EMBL/GenBank/DDBJ databases">
        <title>Draft genome sequence of Prauserella sp. YIM 121212, isolated from alkaline soil.</title>
        <authorList>
            <person name="Ruckert C."/>
            <person name="Albersmeier A."/>
            <person name="Jiang C.-L."/>
            <person name="Jiang Y."/>
            <person name="Kalinowski J."/>
            <person name="Schneider O."/>
            <person name="Winkler A."/>
            <person name="Zotchev S.B."/>
        </authorList>
    </citation>
    <scope>NUCLEOTIDE SEQUENCE [LARGE SCALE GENOMIC DNA]</scope>
    <source>
        <strain evidence="2 3">YIM 121212</strain>
    </source>
</reference>
<dbReference type="RefSeq" id="WP_110340499.1">
    <property type="nucleotide sequence ID" value="NZ_MASU01000009.1"/>
</dbReference>
<proteinExistence type="predicted"/>
<dbReference type="EMBL" id="MASU01000009">
    <property type="protein sequence ID" value="PXY28882.1"/>
    <property type="molecule type" value="Genomic_DNA"/>
</dbReference>
<organism evidence="2 3">
    <name type="scientific">Prauserella flavalba</name>
    <dbReference type="NCBI Taxonomy" id="1477506"/>
    <lineage>
        <taxon>Bacteria</taxon>
        <taxon>Bacillati</taxon>
        <taxon>Actinomycetota</taxon>
        <taxon>Actinomycetes</taxon>
        <taxon>Pseudonocardiales</taxon>
        <taxon>Pseudonocardiaceae</taxon>
        <taxon>Prauserella</taxon>
    </lineage>
</organism>
<keyword evidence="3" id="KW-1185">Reference proteome</keyword>
<keyword evidence="1" id="KW-0732">Signal</keyword>
<evidence type="ECO:0000313" key="3">
    <source>
        <dbReference type="Proteomes" id="UP000247892"/>
    </source>
</evidence>